<protein>
    <submittedName>
        <fullName evidence="2">Sugar phosphate isomerase/epimerase</fullName>
    </submittedName>
</protein>
<sequence length="267" mass="31153">MSYKLGMPTLIELNSIEENIILCKDLGLSFVELNMNLPYCMPHNNNVKLLKELKEKYNIELTMHFPEEIDFAAFYPSVRRSNIEMFSEMAGFAAKLNVDKINIHINTGIYFSLPDRKAWIYEVNKEQFIYNLVDSMNIVLEIAKKYEIKVCVENTVFPEFIKEAFYELNKLESIYFTWDVGHDAGDNYRASKFFNNNVDKIAHMHLHDYNGSKNHLTLYSGSLNIEEKLNFAQMHNLSVVVEVKTEEALKESIYLLKKKNITYGLKT</sequence>
<gene>
    <name evidence="2" type="ORF">JK636_21405</name>
</gene>
<keyword evidence="3" id="KW-1185">Reference proteome</keyword>
<dbReference type="Proteomes" id="UP000632377">
    <property type="component" value="Unassembled WGS sequence"/>
</dbReference>
<dbReference type="PANTHER" id="PTHR12110">
    <property type="entry name" value="HYDROXYPYRUVATE ISOMERASE"/>
    <property type="match status" value="1"/>
</dbReference>
<dbReference type="Gene3D" id="3.20.20.150">
    <property type="entry name" value="Divalent-metal-dependent TIM barrel enzymes"/>
    <property type="match status" value="1"/>
</dbReference>
<name>A0ABS1TJY3_9CLOT</name>
<evidence type="ECO:0000313" key="2">
    <source>
        <dbReference type="EMBL" id="MBL4938273.1"/>
    </source>
</evidence>
<accession>A0ABS1TJY3</accession>
<feature type="domain" description="Xylose isomerase-like TIM barrel" evidence="1">
    <location>
        <begin position="22"/>
        <end position="258"/>
    </location>
</feature>
<evidence type="ECO:0000313" key="3">
    <source>
        <dbReference type="Proteomes" id="UP000632377"/>
    </source>
</evidence>
<reference evidence="2 3" key="1">
    <citation type="submission" date="2021-01" db="EMBL/GenBank/DDBJ databases">
        <title>Genome public.</title>
        <authorList>
            <person name="Liu C."/>
            <person name="Sun Q."/>
        </authorList>
    </citation>
    <scope>NUCLEOTIDE SEQUENCE [LARGE SCALE GENOMIC DNA]</scope>
    <source>
        <strain evidence="2 3">YIM B02515</strain>
    </source>
</reference>
<dbReference type="InterPro" id="IPR013022">
    <property type="entry name" value="Xyl_isomerase-like_TIM-brl"/>
</dbReference>
<dbReference type="RefSeq" id="WP_202750996.1">
    <property type="nucleotide sequence ID" value="NZ_JAESWC010000018.1"/>
</dbReference>
<organism evidence="2 3">
    <name type="scientific">Clostridium rhizosphaerae</name>
    <dbReference type="NCBI Taxonomy" id="2803861"/>
    <lineage>
        <taxon>Bacteria</taxon>
        <taxon>Bacillati</taxon>
        <taxon>Bacillota</taxon>
        <taxon>Clostridia</taxon>
        <taxon>Eubacteriales</taxon>
        <taxon>Clostridiaceae</taxon>
        <taxon>Clostridium</taxon>
    </lineage>
</organism>
<dbReference type="PANTHER" id="PTHR12110:SF21">
    <property type="entry name" value="XYLOSE ISOMERASE-LIKE TIM BARREL DOMAIN-CONTAINING PROTEIN"/>
    <property type="match status" value="1"/>
</dbReference>
<dbReference type="EMBL" id="JAESWC010000018">
    <property type="protein sequence ID" value="MBL4938273.1"/>
    <property type="molecule type" value="Genomic_DNA"/>
</dbReference>
<dbReference type="SUPFAM" id="SSF51658">
    <property type="entry name" value="Xylose isomerase-like"/>
    <property type="match status" value="1"/>
</dbReference>
<comment type="caution">
    <text evidence="2">The sequence shown here is derived from an EMBL/GenBank/DDBJ whole genome shotgun (WGS) entry which is preliminary data.</text>
</comment>
<proteinExistence type="predicted"/>
<dbReference type="InterPro" id="IPR050312">
    <property type="entry name" value="IolE/XylAMocC-like"/>
</dbReference>
<dbReference type="Pfam" id="PF01261">
    <property type="entry name" value="AP_endonuc_2"/>
    <property type="match status" value="1"/>
</dbReference>
<evidence type="ECO:0000259" key="1">
    <source>
        <dbReference type="Pfam" id="PF01261"/>
    </source>
</evidence>
<dbReference type="InterPro" id="IPR036237">
    <property type="entry name" value="Xyl_isomerase-like_sf"/>
</dbReference>
<keyword evidence="2" id="KW-0413">Isomerase</keyword>
<dbReference type="GO" id="GO:0016853">
    <property type="term" value="F:isomerase activity"/>
    <property type="evidence" value="ECO:0007669"/>
    <property type="project" value="UniProtKB-KW"/>
</dbReference>